<gene>
    <name evidence="1" type="ORF">FIBSPDRAFT_875024</name>
</gene>
<accession>A0A165WRK5</accession>
<evidence type="ECO:0000313" key="1">
    <source>
        <dbReference type="EMBL" id="KZP07843.1"/>
    </source>
</evidence>
<dbReference type="Proteomes" id="UP000076532">
    <property type="component" value="Unassembled WGS sequence"/>
</dbReference>
<sequence>MHVHFAAVALPGPASRRSWPKAARTTLVRFACSAGVSRSRLRHGETGRVLIF</sequence>
<protein>
    <submittedName>
        <fullName evidence="1">Uncharacterized protein</fullName>
    </submittedName>
</protein>
<evidence type="ECO:0000313" key="2">
    <source>
        <dbReference type="Proteomes" id="UP000076532"/>
    </source>
</evidence>
<dbReference type="EMBL" id="KV417738">
    <property type="protein sequence ID" value="KZP07843.1"/>
    <property type="molecule type" value="Genomic_DNA"/>
</dbReference>
<organism evidence="1 2">
    <name type="scientific">Athelia psychrophila</name>
    <dbReference type="NCBI Taxonomy" id="1759441"/>
    <lineage>
        <taxon>Eukaryota</taxon>
        <taxon>Fungi</taxon>
        <taxon>Dikarya</taxon>
        <taxon>Basidiomycota</taxon>
        <taxon>Agaricomycotina</taxon>
        <taxon>Agaricomycetes</taxon>
        <taxon>Agaricomycetidae</taxon>
        <taxon>Atheliales</taxon>
        <taxon>Atheliaceae</taxon>
        <taxon>Athelia</taxon>
    </lineage>
</organism>
<proteinExistence type="predicted"/>
<keyword evidence="2" id="KW-1185">Reference proteome</keyword>
<dbReference type="AlphaFoldDB" id="A0A165WRK5"/>
<name>A0A165WRK5_9AGAM</name>
<reference evidence="1 2" key="1">
    <citation type="journal article" date="2016" name="Mol. Biol. Evol.">
        <title>Comparative Genomics of Early-Diverging Mushroom-Forming Fungi Provides Insights into the Origins of Lignocellulose Decay Capabilities.</title>
        <authorList>
            <person name="Nagy L.G."/>
            <person name="Riley R."/>
            <person name="Tritt A."/>
            <person name="Adam C."/>
            <person name="Daum C."/>
            <person name="Floudas D."/>
            <person name="Sun H."/>
            <person name="Yadav J.S."/>
            <person name="Pangilinan J."/>
            <person name="Larsson K.H."/>
            <person name="Matsuura K."/>
            <person name="Barry K."/>
            <person name="Labutti K."/>
            <person name="Kuo R."/>
            <person name="Ohm R.A."/>
            <person name="Bhattacharya S.S."/>
            <person name="Shirouzu T."/>
            <person name="Yoshinaga Y."/>
            <person name="Martin F.M."/>
            <person name="Grigoriev I.V."/>
            <person name="Hibbett D.S."/>
        </authorList>
    </citation>
    <scope>NUCLEOTIDE SEQUENCE [LARGE SCALE GENOMIC DNA]</scope>
    <source>
        <strain evidence="1 2">CBS 109695</strain>
    </source>
</reference>